<comment type="function">
    <text evidence="9 10">This protein specifically catalyzes the removal of signal peptides from prolipoproteins.</text>
</comment>
<comment type="subcellular location">
    <subcellularLocation>
        <location evidence="9">Cell membrane</location>
        <topology evidence="9">Multi-pass membrane protein</topology>
    </subcellularLocation>
</comment>
<comment type="similarity">
    <text evidence="1 9 11">Belongs to the peptidase A8 family.</text>
</comment>
<evidence type="ECO:0000256" key="4">
    <source>
        <dbReference type="ARBA" id="ARBA00022692"/>
    </source>
</evidence>
<dbReference type="GO" id="GO:0004190">
    <property type="term" value="F:aspartic-type endopeptidase activity"/>
    <property type="evidence" value="ECO:0007669"/>
    <property type="project" value="UniProtKB-UniRule"/>
</dbReference>
<evidence type="ECO:0000256" key="10">
    <source>
        <dbReference type="RuleBase" id="RU000594"/>
    </source>
</evidence>
<dbReference type="FunCoup" id="A0A371RLV4">
    <property type="interactions" value="330"/>
</dbReference>
<dbReference type="InParanoid" id="A0A371RLV4"/>
<evidence type="ECO:0000256" key="11">
    <source>
        <dbReference type="RuleBase" id="RU004181"/>
    </source>
</evidence>
<evidence type="ECO:0000256" key="6">
    <source>
        <dbReference type="ARBA" id="ARBA00022801"/>
    </source>
</evidence>
<reference evidence="13 14" key="1">
    <citation type="submission" date="2018-08" db="EMBL/GenBank/DDBJ databases">
        <title>Parvularcula sp. SM1705, isolated from surface water of the South Sea China.</title>
        <authorList>
            <person name="Sun L."/>
        </authorList>
    </citation>
    <scope>NUCLEOTIDE SEQUENCE [LARGE SCALE GENOMIC DNA]</scope>
    <source>
        <strain evidence="13 14">SM1705</strain>
    </source>
</reference>
<comment type="pathway">
    <text evidence="9">Protein modification; lipoprotein biosynthesis (signal peptide cleavage).</text>
</comment>
<keyword evidence="2 9" id="KW-1003">Cell membrane</keyword>
<feature type="transmembrane region" description="Helical" evidence="9">
    <location>
        <begin position="61"/>
        <end position="86"/>
    </location>
</feature>
<comment type="caution">
    <text evidence="9">Lacks conserved residue(s) required for the propagation of feature annotation.</text>
</comment>
<evidence type="ECO:0000256" key="8">
    <source>
        <dbReference type="ARBA" id="ARBA00023136"/>
    </source>
</evidence>
<dbReference type="EC" id="3.4.23.36" evidence="9"/>
<name>A0A371RLV4_9PROT</name>
<comment type="catalytic activity">
    <reaction evidence="9 10">
        <text>Release of signal peptides from bacterial membrane prolipoproteins. Hydrolyzes -Xaa-Yaa-Zaa-|-(S,diacylglyceryl)Cys-, in which Xaa is hydrophobic (preferably Leu), and Yaa (Ala or Ser) and Zaa (Gly or Ala) have small, neutral side chains.</text>
        <dbReference type="EC" id="3.4.23.36"/>
    </reaction>
</comment>
<proteinExistence type="inferred from homology"/>
<evidence type="ECO:0000256" key="9">
    <source>
        <dbReference type="HAMAP-Rule" id="MF_00161"/>
    </source>
</evidence>
<keyword evidence="14" id="KW-1185">Reference proteome</keyword>
<keyword evidence="5 9" id="KW-0064">Aspartyl protease</keyword>
<comment type="caution">
    <text evidence="13">The sequence shown here is derived from an EMBL/GenBank/DDBJ whole genome shotgun (WGS) entry which is preliminary data.</text>
</comment>
<feature type="active site" evidence="9">
    <location>
        <position position="140"/>
    </location>
</feature>
<dbReference type="PANTHER" id="PTHR33695">
    <property type="entry name" value="LIPOPROTEIN SIGNAL PEPTIDASE"/>
    <property type="match status" value="1"/>
</dbReference>
<dbReference type="UniPathway" id="UPA00665"/>
<feature type="active site" evidence="9">
    <location>
        <position position="123"/>
    </location>
</feature>
<dbReference type="Proteomes" id="UP000264589">
    <property type="component" value="Unassembled WGS sequence"/>
</dbReference>
<dbReference type="OrthoDB" id="9810259at2"/>
<evidence type="ECO:0000256" key="3">
    <source>
        <dbReference type="ARBA" id="ARBA00022670"/>
    </source>
</evidence>
<evidence type="ECO:0000256" key="5">
    <source>
        <dbReference type="ARBA" id="ARBA00022750"/>
    </source>
</evidence>
<dbReference type="GO" id="GO:0005886">
    <property type="term" value="C:plasma membrane"/>
    <property type="evidence" value="ECO:0007669"/>
    <property type="project" value="UniProtKB-SubCell"/>
</dbReference>
<dbReference type="EMBL" id="QUQO01000001">
    <property type="protein sequence ID" value="RFB06430.1"/>
    <property type="molecule type" value="Genomic_DNA"/>
</dbReference>
<gene>
    <name evidence="9 13" type="primary">lspA</name>
    <name evidence="13" type="ORF">DX908_10465</name>
</gene>
<dbReference type="NCBIfam" id="TIGR00077">
    <property type="entry name" value="lspA"/>
    <property type="match status" value="1"/>
</dbReference>
<dbReference type="PROSITE" id="PS00855">
    <property type="entry name" value="SPASE_II"/>
    <property type="match status" value="1"/>
</dbReference>
<dbReference type="PRINTS" id="PR00781">
    <property type="entry name" value="LIPOSIGPTASE"/>
</dbReference>
<keyword evidence="4 9" id="KW-0812">Transmembrane</keyword>
<evidence type="ECO:0000256" key="1">
    <source>
        <dbReference type="ARBA" id="ARBA00006139"/>
    </source>
</evidence>
<keyword evidence="8 9" id="KW-0472">Membrane</keyword>
<evidence type="ECO:0000256" key="7">
    <source>
        <dbReference type="ARBA" id="ARBA00022989"/>
    </source>
</evidence>
<feature type="region of interest" description="Disordered" evidence="12">
    <location>
        <begin position="164"/>
        <end position="207"/>
    </location>
</feature>
<accession>A0A371RLV4</accession>
<protein>
    <recommendedName>
        <fullName evidence="9">Lipoprotein signal peptidase</fullName>
        <ecNumber evidence="9">3.4.23.36</ecNumber>
    </recommendedName>
    <alternativeName>
        <fullName evidence="9">Prolipoprotein signal peptidase</fullName>
    </alternativeName>
    <alternativeName>
        <fullName evidence="9">Signal peptidase II</fullName>
        <shortName evidence="9">SPase II</shortName>
    </alternativeName>
</protein>
<evidence type="ECO:0000256" key="12">
    <source>
        <dbReference type="SAM" id="MobiDB-lite"/>
    </source>
</evidence>
<dbReference type="Pfam" id="PF01252">
    <property type="entry name" value="Peptidase_A8"/>
    <property type="match status" value="1"/>
</dbReference>
<dbReference type="HAMAP" id="MF_00161">
    <property type="entry name" value="LspA"/>
    <property type="match status" value="1"/>
</dbReference>
<keyword evidence="6 9" id="KW-0378">Hydrolase</keyword>
<organism evidence="13 14">
    <name type="scientific">Parvularcula marina</name>
    <dbReference type="NCBI Taxonomy" id="2292771"/>
    <lineage>
        <taxon>Bacteria</taxon>
        <taxon>Pseudomonadati</taxon>
        <taxon>Pseudomonadota</taxon>
        <taxon>Alphaproteobacteria</taxon>
        <taxon>Parvularculales</taxon>
        <taxon>Parvularculaceae</taxon>
        <taxon>Parvularcula</taxon>
    </lineage>
</organism>
<dbReference type="AlphaFoldDB" id="A0A371RLV4"/>
<dbReference type="InterPro" id="IPR001872">
    <property type="entry name" value="Peptidase_A8"/>
</dbReference>
<sequence length="207" mass="22327">MTVLLAIITIALDQASKLWILHGIKLPTNVDVNANGRLVQGHMDLGPIFDLTYVENTGVSFGLFAGGMVSRVLLTALALGVAIFILHWAGSLTRRWAAIGAGFIVGGAIGNAIDRASYGYVVDFLDFSALYFPWRFNIADTGVNLGVVCLAYDAFFVAPKSTTKGAEAETTAHFTSDEAGERVEEETFPDEPSRPIRPENKDSRSSE</sequence>
<dbReference type="PANTHER" id="PTHR33695:SF1">
    <property type="entry name" value="LIPOPROTEIN SIGNAL PEPTIDASE"/>
    <property type="match status" value="1"/>
</dbReference>
<feature type="compositionally biased region" description="Basic and acidic residues" evidence="12">
    <location>
        <begin position="191"/>
        <end position="207"/>
    </location>
</feature>
<evidence type="ECO:0000313" key="13">
    <source>
        <dbReference type="EMBL" id="RFB06430.1"/>
    </source>
</evidence>
<evidence type="ECO:0000256" key="2">
    <source>
        <dbReference type="ARBA" id="ARBA00022475"/>
    </source>
</evidence>
<dbReference type="GO" id="GO:0006508">
    <property type="term" value="P:proteolysis"/>
    <property type="evidence" value="ECO:0007669"/>
    <property type="project" value="UniProtKB-KW"/>
</dbReference>
<keyword evidence="7 9" id="KW-1133">Transmembrane helix</keyword>
<evidence type="ECO:0000313" key="14">
    <source>
        <dbReference type="Proteomes" id="UP000264589"/>
    </source>
</evidence>
<keyword evidence="3 9" id="KW-0645">Protease</keyword>